<keyword evidence="2" id="KW-1185">Reference proteome</keyword>
<evidence type="ECO:0000313" key="1">
    <source>
        <dbReference type="EMBL" id="WVX50286.1"/>
    </source>
</evidence>
<dbReference type="Proteomes" id="UP001318682">
    <property type="component" value="Chromosome"/>
</dbReference>
<evidence type="ECO:0000313" key="2">
    <source>
        <dbReference type="Proteomes" id="UP001318682"/>
    </source>
</evidence>
<proteinExistence type="predicted"/>
<sequence length="86" mass="9871">MLLVVEDFRGRWYGGENIVDLYLKPRGWNEAAANREYFAALRDTPFRLYEVSKVKPGKSMVLKDLPGKTEPVTVVEQSATRWGCSY</sequence>
<reference evidence="2" key="1">
    <citation type="submission" date="2024-01" db="EMBL/GenBank/DDBJ databases">
        <title>Roseobacter fucihabitans sp. nov., isolated from the brown alga Fucus spiralis.</title>
        <authorList>
            <person name="Hahnke S."/>
            <person name="Berger M."/>
            <person name="Schlingloff A."/>
            <person name="Athale I."/>
            <person name="Neumann-Schaal M."/>
            <person name="Adenaya A."/>
            <person name="Poehlein A."/>
            <person name="Daniel R."/>
            <person name="Pertersen J."/>
            <person name="Brinkhoff T."/>
        </authorList>
    </citation>
    <scope>NUCLEOTIDE SEQUENCE [LARGE SCALE GENOMIC DNA]</scope>
    <source>
        <strain evidence="2">B14</strain>
    </source>
</reference>
<dbReference type="RefSeq" id="WP_187431812.1">
    <property type="nucleotide sequence ID" value="NZ_CP143423.1"/>
</dbReference>
<protein>
    <submittedName>
        <fullName evidence="1">Uncharacterized protein</fullName>
    </submittedName>
</protein>
<organism evidence="1 2">
    <name type="scientific">Roseobacter fucihabitans</name>
    <dbReference type="NCBI Taxonomy" id="1537242"/>
    <lineage>
        <taxon>Bacteria</taxon>
        <taxon>Pseudomonadati</taxon>
        <taxon>Pseudomonadota</taxon>
        <taxon>Alphaproteobacteria</taxon>
        <taxon>Rhodobacterales</taxon>
        <taxon>Roseobacteraceae</taxon>
        <taxon>Roseobacter</taxon>
    </lineage>
</organism>
<gene>
    <name evidence="1" type="ORF">ROLI_033830</name>
</gene>
<accession>A0ABZ2BWU6</accession>
<name>A0ABZ2BWU6_9RHOB</name>
<dbReference type="EMBL" id="CP143423">
    <property type="protein sequence ID" value="WVX50286.1"/>
    <property type="molecule type" value="Genomic_DNA"/>
</dbReference>